<gene>
    <name evidence="5" type="ORF">UFOPK2754_01351</name>
</gene>
<sequence>MTGPTVTVVTVAYGAEPWLERSVMASLDSTDVAVDVILVDNGCTDGAVQRLRAHPLVTVVSDGTNSGFAGGCNAGAQVATGTYLALVNPDAIVSHDALAKLVAVAARDEVGIATASVRLADRPELLNAAGLALHFLGVSWAGHFEEPATDHGTEREVAGASGAGMLMRRDRWNALGGLCAEFFAYYEDCDLSIRAHQRGWHVRYVPDAVIVHRYEFSRNSNKFFLVERNRVVMVLSLWNTRSLVLLAPLLVMLEGAVFVLALRQGWWREKVRSWWWVLRHARWIARRRVAMQADRTESDRVLVPVIEDTLDPGNFPLPPALAPLQFPLRLWWRVVRRFL</sequence>
<dbReference type="Gene3D" id="3.90.550.10">
    <property type="entry name" value="Spore Coat Polysaccharide Biosynthesis Protein SpsA, Chain A"/>
    <property type="match status" value="1"/>
</dbReference>
<reference evidence="5" key="1">
    <citation type="submission" date="2020-05" db="EMBL/GenBank/DDBJ databases">
        <authorList>
            <person name="Chiriac C."/>
            <person name="Salcher M."/>
            <person name="Ghai R."/>
            <person name="Kavagutti S V."/>
        </authorList>
    </citation>
    <scope>NUCLEOTIDE SEQUENCE</scope>
</reference>
<dbReference type="SUPFAM" id="SSF53448">
    <property type="entry name" value="Nucleotide-diphospho-sugar transferases"/>
    <property type="match status" value="1"/>
</dbReference>
<protein>
    <submittedName>
        <fullName evidence="5">Unannotated protein</fullName>
    </submittedName>
</protein>
<comment type="similarity">
    <text evidence="1">Belongs to the glycosyltransferase 2 family.</text>
</comment>
<evidence type="ECO:0000256" key="3">
    <source>
        <dbReference type="ARBA" id="ARBA00022679"/>
    </source>
</evidence>
<feature type="transmembrane region" description="Helical" evidence="4">
    <location>
        <begin position="243"/>
        <end position="262"/>
    </location>
</feature>
<keyword evidence="3" id="KW-0808">Transferase</keyword>
<keyword evidence="2" id="KW-0328">Glycosyltransferase</keyword>
<dbReference type="Pfam" id="PF13641">
    <property type="entry name" value="Glyco_tranf_2_3"/>
    <property type="match status" value="1"/>
</dbReference>
<dbReference type="InterPro" id="IPR029044">
    <property type="entry name" value="Nucleotide-diphossugar_trans"/>
</dbReference>
<dbReference type="EMBL" id="CAEZYR010000043">
    <property type="protein sequence ID" value="CAB4743619.1"/>
    <property type="molecule type" value="Genomic_DNA"/>
</dbReference>
<organism evidence="5">
    <name type="scientific">freshwater metagenome</name>
    <dbReference type="NCBI Taxonomy" id="449393"/>
    <lineage>
        <taxon>unclassified sequences</taxon>
        <taxon>metagenomes</taxon>
        <taxon>ecological metagenomes</taxon>
    </lineage>
</organism>
<name>A0A6J6TBF1_9ZZZZ</name>
<dbReference type="CDD" id="cd04186">
    <property type="entry name" value="GT_2_like_c"/>
    <property type="match status" value="1"/>
</dbReference>
<evidence type="ECO:0000256" key="4">
    <source>
        <dbReference type="SAM" id="Phobius"/>
    </source>
</evidence>
<dbReference type="GO" id="GO:0016757">
    <property type="term" value="F:glycosyltransferase activity"/>
    <property type="evidence" value="ECO:0007669"/>
    <property type="project" value="UniProtKB-KW"/>
</dbReference>
<keyword evidence="4" id="KW-1133">Transmembrane helix</keyword>
<keyword evidence="4" id="KW-0472">Membrane</keyword>
<accession>A0A6J6TBF1</accession>
<dbReference type="PANTHER" id="PTHR43179">
    <property type="entry name" value="RHAMNOSYLTRANSFERASE WBBL"/>
    <property type="match status" value="1"/>
</dbReference>
<keyword evidence="4" id="KW-0812">Transmembrane</keyword>
<evidence type="ECO:0000256" key="2">
    <source>
        <dbReference type="ARBA" id="ARBA00022676"/>
    </source>
</evidence>
<dbReference type="PANTHER" id="PTHR43179:SF12">
    <property type="entry name" value="GALACTOFURANOSYLTRANSFERASE GLFT2"/>
    <property type="match status" value="1"/>
</dbReference>
<evidence type="ECO:0000256" key="1">
    <source>
        <dbReference type="ARBA" id="ARBA00006739"/>
    </source>
</evidence>
<dbReference type="AlphaFoldDB" id="A0A6J6TBF1"/>
<evidence type="ECO:0000313" key="5">
    <source>
        <dbReference type="EMBL" id="CAB4743619.1"/>
    </source>
</evidence>
<proteinExistence type="inferred from homology"/>